<evidence type="ECO:0000313" key="2">
    <source>
        <dbReference type="EMBL" id="RNB82102.1"/>
    </source>
</evidence>
<accession>A0A3M8D236</accession>
<sequence>MATPFCILVNDKERIVANSEMWYSVHVRLACCTICMGKGGEWRKKNEDPEYDDQLVGKRQHCGRPDVPSGRGGGLSKDSADTSREQYHYRGAQVQNIGEIRWTKSCA</sequence>
<protein>
    <submittedName>
        <fullName evidence="2">Uncharacterized protein</fullName>
    </submittedName>
</protein>
<dbReference type="EMBL" id="RHHU01000013">
    <property type="protein sequence ID" value="RNB82102.1"/>
    <property type="molecule type" value="Genomic_DNA"/>
</dbReference>
<evidence type="ECO:0000256" key="1">
    <source>
        <dbReference type="SAM" id="MobiDB-lite"/>
    </source>
</evidence>
<gene>
    <name evidence="2" type="ORF">EDM59_21055</name>
</gene>
<dbReference type="AlphaFoldDB" id="A0A3M8D236"/>
<feature type="compositionally biased region" description="Basic and acidic residues" evidence="1">
    <location>
        <begin position="78"/>
        <end position="88"/>
    </location>
</feature>
<reference evidence="2 3" key="1">
    <citation type="submission" date="2018-10" db="EMBL/GenBank/DDBJ databases">
        <title>Phylogenomics of Brevibacillus.</title>
        <authorList>
            <person name="Dunlap C."/>
        </authorList>
    </citation>
    <scope>NUCLEOTIDE SEQUENCE [LARGE SCALE GENOMIC DNA]</scope>
    <source>
        <strain evidence="2 3">JCM 15774</strain>
    </source>
</reference>
<keyword evidence="3" id="KW-1185">Reference proteome</keyword>
<comment type="caution">
    <text evidence="2">The sequence shown here is derived from an EMBL/GenBank/DDBJ whole genome shotgun (WGS) entry which is preliminary data.</text>
</comment>
<organism evidence="2 3">
    <name type="scientific">Brevibacillus nitrificans</name>
    <dbReference type="NCBI Taxonomy" id="651560"/>
    <lineage>
        <taxon>Bacteria</taxon>
        <taxon>Bacillati</taxon>
        <taxon>Bacillota</taxon>
        <taxon>Bacilli</taxon>
        <taxon>Bacillales</taxon>
        <taxon>Paenibacillaceae</taxon>
        <taxon>Brevibacillus</taxon>
    </lineage>
</organism>
<feature type="region of interest" description="Disordered" evidence="1">
    <location>
        <begin position="54"/>
        <end position="90"/>
    </location>
</feature>
<proteinExistence type="predicted"/>
<evidence type="ECO:0000313" key="3">
    <source>
        <dbReference type="Proteomes" id="UP000269573"/>
    </source>
</evidence>
<name>A0A3M8D236_9BACL</name>
<dbReference type="Proteomes" id="UP000269573">
    <property type="component" value="Unassembled WGS sequence"/>
</dbReference>